<feature type="region of interest" description="Disordered" evidence="1">
    <location>
        <begin position="162"/>
        <end position="251"/>
    </location>
</feature>
<accession>D3HKL4</accession>
<feature type="compositionally biased region" description="Polar residues" evidence="1">
    <location>
        <begin position="30"/>
        <end position="42"/>
    </location>
</feature>
<proteinExistence type="predicted"/>
<dbReference type="eggNOG" id="ENOG5031EUB">
    <property type="taxonomic scope" value="Bacteria"/>
</dbReference>
<sequence length="251" mass="28214">MATTQDDIQKKLNENAQILKDNNQKRMEQDQANMAANNQGILNPNEETEQNTKNIDIKKDPNKNLDLNQICEDWLKKYKKKKPDFDENENKLKVDQDNGRIVMDFKDTKAEEDFLRDIAKQGSEGQVTFGGNIIALTKDGELIDPRTNKAFPEGGYKDLVDQLRAGKDYNDIPKPKPSESSPQFVENQSMPADKSPEIPMGTPKSTSSFDNIKNNINDVSSKQEEIGLGSPAENKVQTESLEVEEAASPRI</sequence>
<reference evidence="2 3" key="1">
    <citation type="journal article" date="2010" name="PLoS Genet.">
        <title>Analysis of the Legionella longbeachae genome and transcriptome uncovers unique strategies to cause Legionnaires' disease.</title>
        <authorList>
            <person name="Cazalet C."/>
            <person name="Gomez-Valero L."/>
            <person name="Rusniok C."/>
            <person name="Lomma M."/>
            <person name="Dervins-Ravault D."/>
            <person name="Newton H."/>
            <person name="Sansom F."/>
            <person name="Jarraud S."/>
            <person name="Zidane N."/>
            <person name="Ma L."/>
            <person name="Bouchier C."/>
            <person name="Etienne J."/>
            <person name="Hartland E."/>
            <person name="Buchrieser C."/>
        </authorList>
    </citation>
    <scope>NUCLEOTIDE SEQUENCE [LARGE SCALE GENOMIC DNA]</scope>
    <source>
        <strain evidence="2 3">NSW150</strain>
    </source>
</reference>
<dbReference type="EMBL" id="FN650140">
    <property type="protein sequence ID" value="CBJ12980.1"/>
    <property type="molecule type" value="Genomic_DNA"/>
</dbReference>
<gene>
    <name evidence="2" type="ordered locus">LLO_2558</name>
</gene>
<dbReference type="Proteomes" id="UP000001060">
    <property type="component" value="Chromosome"/>
</dbReference>
<feature type="compositionally biased region" description="Polar residues" evidence="1">
    <location>
        <begin position="203"/>
        <end position="220"/>
    </location>
</feature>
<feature type="compositionally biased region" description="Polar residues" evidence="1">
    <location>
        <begin position="178"/>
        <end position="190"/>
    </location>
</feature>
<evidence type="ECO:0000256" key="1">
    <source>
        <dbReference type="SAM" id="MobiDB-lite"/>
    </source>
</evidence>
<keyword evidence="3" id="KW-1185">Reference proteome</keyword>
<dbReference type="HOGENOM" id="CLU_1106080_0_0_6"/>
<dbReference type="KEGG" id="llo:LLO_2558"/>
<evidence type="ECO:0000313" key="3">
    <source>
        <dbReference type="Proteomes" id="UP000001060"/>
    </source>
</evidence>
<dbReference type="RefSeq" id="WP_003635656.1">
    <property type="nucleotide sequence ID" value="NC_013861.1"/>
</dbReference>
<protein>
    <recommendedName>
        <fullName evidence="4">Substrate of the Dot/Icm secretion system</fullName>
    </recommendedName>
</protein>
<organism evidence="2 3">
    <name type="scientific">Legionella longbeachae serogroup 1 (strain NSW150)</name>
    <dbReference type="NCBI Taxonomy" id="661367"/>
    <lineage>
        <taxon>Bacteria</taxon>
        <taxon>Pseudomonadati</taxon>
        <taxon>Pseudomonadota</taxon>
        <taxon>Gammaproteobacteria</taxon>
        <taxon>Legionellales</taxon>
        <taxon>Legionellaceae</taxon>
        <taxon>Legionella</taxon>
    </lineage>
</organism>
<dbReference type="GeneID" id="40926754"/>
<dbReference type="OrthoDB" id="5657219at2"/>
<evidence type="ECO:0008006" key="4">
    <source>
        <dbReference type="Google" id="ProtNLM"/>
    </source>
</evidence>
<dbReference type="AlphaFoldDB" id="D3HKL4"/>
<feature type="region of interest" description="Disordered" evidence="1">
    <location>
        <begin position="28"/>
        <end position="60"/>
    </location>
</feature>
<name>D3HKL4_LEGLN</name>
<evidence type="ECO:0000313" key="2">
    <source>
        <dbReference type="EMBL" id="CBJ12980.1"/>
    </source>
</evidence>
<feature type="compositionally biased region" description="Basic and acidic residues" evidence="1">
    <location>
        <begin position="162"/>
        <end position="177"/>
    </location>
</feature>